<keyword evidence="4 8" id="KW-0032">Aminotransferase</keyword>
<dbReference type="OrthoDB" id="9766445at2"/>
<evidence type="ECO:0000313" key="9">
    <source>
        <dbReference type="Proteomes" id="UP000078435"/>
    </source>
</evidence>
<comment type="similarity">
    <text evidence="2">Belongs to the class-I pyridoxal-phosphate-dependent aminotransferase family.</text>
</comment>
<evidence type="ECO:0000256" key="6">
    <source>
        <dbReference type="ARBA" id="ARBA00022898"/>
    </source>
</evidence>
<keyword evidence="6" id="KW-0663">Pyridoxal phosphate</keyword>
<dbReference type="CDD" id="cd00609">
    <property type="entry name" value="AAT_like"/>
    <property type="match status" value="1"/>
</dbReference>
<dbReference type="Gene3D" id="3.40.640.10">
    <property type="entry name" value="Type I PLP-dependent aspartate aminotransferase-like (Major domain)"/>
    <property type="match status" value="1"/>
</dbReference>
<reference evidence="8 9" key="1">
    <citation type="submission" date="2016-02" db="EMBL/GenBank/DDBJ databases">
        <title>Draft genome sequence of Aeromonas trota strain 1999lcr isolated from cerebrospinal fluid (CSF).</title>
        <authorList>
            <person name="Dallagassa C.B."/>
            <person name="Prediger K.C."/>
            <person name="Weiss V.A."/>
            <person name="Assis F.E."/>
            <person name="Baura V."/>
            <person name="Cruz L.M."/>
            <person name="Souza E.M."/>
            <person name="Pedrosa F.O."/>
            <person name="Fadel-Picheth C.M."/>
        </authorList>
    </citation>
    <scope>NUCLEOTIDE SEQUENCE [LARGE SCALE GENOMIC DNA]</scope>
    <source>
        <strain evidence="8 9">1999lcr</strain>
    </source>
</reference>
<dbReference type="PRINTS" id="PR00799">
    <property type="entry name" value="TRANSAMINASE"/>
</dbReference>
<protein>
    <submittedName>
        <fullName evidence="8">Aromatic amino acid aminotransferase</fullName>
    </submittedName>
</protein>
<dbReference type="Gene3D" id="3.90.1150.10">
    <property type="entry name" value="Aspartate Aminotransferase, domain 1"/>
    <property type="match status" value="1"/>
</dbReference>
<accession>A0A175VHN9</accession>
<dbReference type="Pfam" id="PF00155">
    <property type="entry name" value="Aminotran_1_2"/>
    <property type="match status" value="1"/>
</dbReference>
<dbReference type="PANTHER" id="PTHR11879:SF37">
    <property type="entry name" value="AROMATIC-AMINO-ACID AMINOTRANSFERASE"/>
    <property type="match status" value="1"/>
</dbReference>
<dbReference type="SUPFAM" id="SSF53383">
    <property type="entry name" value="PLP-dependent transferases"/>
    <property type="match status" value="1"/>
</dbReference>
<dbReference type="AlphaFoldDB" id="A0A175VHN9"/>
<name>A0A175VHN9_AEREN</name>
<dbReference type="FunFam" id="3.90.1150.10:FF:000001">
    <property type="entry name" value="Aspartate aminotransferase"/>
    <property type="match status" value="1"/>
</dbReference>
<dbReference type="STRING" id="29489.VL01_01105"/>
<comment type="subunit">
    <text evidence="3">Homodimer.</text>
</comment>
<dbReference type="PANTHER" id="PTHR11879">
    <property type="entry name" value="ASPARTATE AMINOTRANSFERASE"/>
    <property type="match status" value="1"/>
</dbReference>
<keyword evidence="5 8" id="KW-0808">Transferase</keyword>
<dbReference type="InterPro" id="IPR015424">
    <property type="entry name" value="PyrdxlP-dep_Trfase"/>
</dbReference>
<dbReference type="RefSeq" id="WP_026456225.1">
    <property type="nucleotide sequence ID" value="NZ_JMGO02000005.1"/>
</dbReference>
<evidence type="ECO:0000259" key="7">
    <source>
        <dbReference type="Pfam" id="PF00155"/>
    </source>
</evidence>
<dbReference type="NCBIfam" id="NF006719">
    <property type="entry name" value="PRK09257.1"/>
    <property type="match status" value="1"/>
</dbReference>
<dbReference type="InterPro" id="IPR004839">
    <property type="entry name" value="Aminotransferase_I/II_large"/>
</dbReference>
<dbReference type="FunFam" id="3.40.640.10:FF:000015">
    <property type="entry name" value="Aspartate aminotransferase"/>
    <property type="match status" value="1"/>
</dbReference>
<gene>
    <name evidence="8" type="ORF">LCR_15850</name>
</gene>
<dbReference type="Proteomes" id="UP000078435">
    <property type="component" value="Unassembled WGS sequence"/>
</dbReference>
<evidence type="ECO:0000256" key="5">
    <source>
        <dbReference type="ARBA" id="ARBA00022679"/>
    </source>
</evidence>
<evidence type="ECO:0000256" key="4">
    <source>
        <dbReference type="ARBA" id="ARBA00022576"/>
    </source>
</evidence>
<evidence type="ECO:0000256" key="3">
    <source>
        <dbReference type="ARBA" id="ARBA00011738"/>
    </source>
</evidence>
<feature type="domain" description="Aminotransferase class I/classII large" evidence="7">
    <location>
        <begin position="27"/>
        <end position="391"/>
    </location>
</feature>
<comment type="cofactor">
    <cofactor evidence="1">
        <name>pyridoxal 5'-phosphate</name>
        <dbReference type="ChEBI" id="CHEBI:597326"/>
    </cofactor>
</comment>
<proteinExistence type="inferred from homology"/>
<sequence length="398" mass="44083">MFEHVDAYAGDPILTLVETFHKDTREQKVNLGIGLYYDEQGRIPLLPSVQQAEAQRAAAPAPRPYQPMEGAANYRTAVQHLLFGADHEAVKAGRIATIQTIGGSGALKIGADLLKRYFPTSEVWVSDPTWDNHKAMFEGAGIKVHDYPYYDATTGGVQFDAMIDCLNQLPPQSIVLLHPCCHNPTGVDLSRAQWDQVITLVVERQLIPFMDIAYQGFGDGLEEDAYAIRAMVAAGVSFFVSNSFSKNLSFYGERCGGLSVICQNAEEASRVLGQMKATVRRNYSSPPTHGGQITAAVMSQPELHAMWVDEVTEMRTRIKGMRQKLYEVLSAKVPGRDFSYFINQRGMFSYTGFTPEQVDRLREEFAVYLVRSGRMCVAGLNSRNVDYVADAMAAVLQG</sequence>
<dbReference type="GO" id="GO:0030170">
    <property type="term" value="F:pyridoxal phosphate binding"/>
    <property type="evidence" value="ECO:0007669"/>
    <property type="project" value="InterPro"/>
</dbReference>
<evidence type="ECO:0000313" key="8">
    <source>
        <dbReference type="EMBL" id="KXU80063.1"/>
    </source>
</evidence>
<dbReference type="InterPro" id="IPR015422">
    <property type="entry name" value="PyrdxlP-dep_Trfase_small"/>
</dbReference>
<dbReference type="InterPro" id="IPR000796">
    <property type="entry name" value="Asp_trans"/>
</dbReference>
<organism evidence="8 9">
    <name type="scientific">Aeromonas enteropelogenes</name>
    <name type="common">Aeromonas trota</name>
    <dbReference type="NCBI Taxonomy" id="29489"/>
    <lineage>
        <taxon>Bacteria</taxon>
        <taxon>Pseudomonadati</taxon>
        <taxon>Pseudomonadota</taxon>
        <taxon>Gammaproteobacteria</taxon>
        <taxon>Aeromonadales</taxon>
        <taxon>Aeromonadaceae</taxon>
        <taxon>Aeromonas</taxon>
    </lineage>
</organism>
<evidence type="ECO:0000256" key="2">
    <source>
        <dbReference type="ARBA" id="ARBA00007441"/>
    </source>
</evidence>
<evidence type="ECO:0000256" key="1">
    <source>
        <dbReference type="ARBA" id="ARBA00001933"/>
    </source>
</evidence>
<dbReference type="GO" id="GO:0042802">
    <property type="term" value="F:identical protein binding"/>
    <property type="evidence" value="ECO:0007669"/>
    <property type="project" value="TreeGrafter"/>
</dbReference>
<dbReference type="InterPro" id="IPR015421">
    <property type="entry name" value="PyrdxlP-dep_Trfase_major"/>
</dbReference>
<dbReference type="EMBL" id="JMGO02000005">
    <property type="protein sequence ID" value="KXU80063.1"/>
    <property type="molecule type" value="Genomic_DNA"/>
</dbReference>
<dbReference type="GO" id="GO:0004838">
    <property type="term" value="F:L-tyrosine-2-oxoglutarate transaminase activity"/>
    <property type="evidence" value="ECO:0007669"/>
    <property type="project" value="TreeGrafter"/>
</dbReference>
<dbReference type="GO" id="GO:0005829">
    <property type="term" value="C:cytosol"/>
    <property type="evidence" value="ECO:0007669"/>
    <property type="project" value="TreeGrafter"/>
</dbReference>
<dbReference type="GO" id="GO:0033585">
    <property type="term" value="P:L-phenylalanine biosynthetic process from chorismate via phenylpyruvate"/>
    <property type="evidence" value="ECO:0007669"/>
    <property type="project" value="TreeGrafter"/>
</dbReference>
<comment type="caution">
    <text evidence="8">The sequence shown here is derived from an EMBL/GenBank/DDBJ whole genome shotgun (WGS) entry which is preliminary data.</text>
</comment>